<name>A3GI15_PICST</name>
<dbReference type="PANTHER" id="PTHR47174:SF3">
    <property type="entry name" value="BRIDGING INTEGRATOR 3"/>
    <property type="match status" value="1"/>
</dbReference>
<evidence type="ECO:0000313" key="7">
    <source>
        <dbReference type="Proteomes" id="UP000002258"/>
    </source>
</evidence>
<keyword evidence="4" id="KW-0175">Coiled coil</keyword>
<dbReference type="GO" id="GO:0008289">
    <property type="term" value="F:lipid binding"/>
    <property type="evidence" value="ECO:0007669"/>
    <property type="project" value="TreeGrafter"/>
</dbReference>
<dbReference type="GO" id="GO:1990528">
    <property type="term" value="C:Rvs161p-Rvs167p complex"/>
    <property type="evidence" value="ECO:0007669"/>
    <property type="project" value="TreeGrafter"/>
</dbReference>
<dbReference type="GO" id="GO:0007015">
    <property type="term" value="P:actin filament organization"/>
    <property type="evidence" value="ECO:0007669"/>
    <property type="project" value="InterPro"/>
</dbReference>
<dbReference type="GO" id="GO:0051666">
    <property type="term" value="P:actin cortical patch localization"/>
    <property type="evidence" value="ECO:0007669"/>
    <property type="project" value="InterPro"/>
</dbReference>
<dbReference type="KEGG" id="pic:PICST_86838"/>
<dbReference type="InterPro" id="IPR037429">
    <property type="entry name" value="Rvs161/Hob3_BAR"/>
</dbReference>
<feature type="domain" description="BAR" evidence="5">
    <location>
        <begin position="17"/>
        <end position="252"/>
    </location>
</feature>
<comment type="caution">
    <text evidence="6">The sequence shown here is derived from an EMBL/GenBank/DDBJ whole genome shotgun (WGS) entry which is preliminary data.</text>
</comment>
<dbReference type="Proteomes" id="UP000002258">
    <property type="component" value="Chromosome 1"/>
</dbReference>
<dbReference type="SUPFAM" id="SSF103657">
    <property type="entry name" value="BAR/IMD domain-like"/>
    <property type="match status" value="1"/>
</dbReference>
<evidence type="ECO:0000256" key="1">
    <source>
        <dbReference type="ARBA" id="ARBA00004245"/>
    </source>
</evidence>
<feature type="coiled-coil region" evidence="4">
    <location>
        <begin position="146"/>
        <end position="198"/>
    </location>
</feature>
<dbReference type="HOGENOM" id="CLU_072096_0_0_1"/>
<evidence type="ECO:0000256" key="3">
    <source>
        <dbReference type="ARBA" id="ARBA00023212"/>
    </source>
</evidence>
<dbReference type="EMBL" id="AAVQ01000002">
    <property type="protein sequence ID" value="EAZ63153.2"/>
    <property type="molecule type" value="Genomic_DNA"/>
</dbReference>
<evidence type="ECO:0000256" key="2">
    <source>
        <dbReference type="ARBA" id="ARBA00022490"/>
    </source>
</evidence>
<dbReference type="PROSITE" id="PS51021">
    <property type="entry name" value="BAR"/>
    <property type="match status" value="1"/>
</dbReference>
<dbReference type="InParanoid" id="A3GI15"/>
<dbReference type="AlphaFoldDB" id="A3GI15"/>
<dbReference type="eggNOG" id="KOG3771">
    <property type="taxonomic scope" value="Eukaryota"/>
</dbReference>
<dbReference type="Gene3D" id="1.20.1270.60">
    <property type="entry name" value="Arfaptin homology (AH) domain/BAR domain"/>
    <property type="match status" value="1"/>
</dbReference>
<dbReference type="STRING" id="322104.A3GI15"/>
<sequence length="274" mass="31533">MSWNGLKKAINRAGAQVMLKTGQIESSTDKEFEFEEHRYRAMETTSTKLQRELKHYMESLRLLSNAQINVGESLSSFYGASPSSELGADKSTVKHSELSQLYYDVVKDLSEKCFTDVETPYNQTVLNPVSRFNSYYVEVNEAIKKRARKQIDYDALKSKVKKLIEKPNSSDAEYETKLASAQSDLQESEKTYLALNDQLKDELPKLVNLRIPFLDPSFEAFVKIQLRFFTESYEELNNLQMKLDAKTREDYINGKLDKKVDDVLVKMKELNITG</sequence>
<evidence type="ECO:0000256" key="4">
    <source>
        <dbReference type="SAM" id="Coils"/>
    </source>
</evidence>
<comment type="subcellular location">
    <subcellularLocation>
        <location evidence="1">Cytoplasm</location>
        <location evidence="1">Cytoskeleton</location>
    </subcellularLocation>
</comment>
<keyword evidence="2" id="KW-0963">Cytoplasm</keyword>
<gene>
    <name evidence="6" type="ORF">PICST_86838</name>
</gene>
<evidence type="ECO:0000259" key="5">
    <source>
        <dbReference type="PROSITE" id="PS51021"/>
    </source>
</evidence>
<accession>A3GI15</accession>
<evidence type="ECO:0000313" key="6">
    <source>
        <dbReference type="EMBL" id="EAZ63153.2"/>
    </source>
</evidence>
<dbReference type="FunFam" id="1.20.1270.60:FF:000014">
    <property type="entry name" value="Protein hob3, variant"/>
    <property type="match status" value="1"/>
</dbReference>
<dbReference type="InterPro" id="IPR004148">
    <property type="entry name" value="BAR_dom"/>
</dbReference>
<keyword evidence="7" id="KW-1185">Reference proteome</keyword>
<dbReference type="GeneID" id="4851914"/>
<keyword evidence="3" id="KW-0206">Cytoskeleton</keyword>
<protein>
    <recommendedName>
        <fullName evidence="5">BAR domain-containing protein</fullName>
    </recommendedName>
</protein>
<dbReference type="GO" id="GO:0043332">
    <property type="term" value="C:mating projection tip"/>
    <property type="evidence" value="ECO:0007669"/>
    <property type="project" value="TreeGrafter"/>
</dbReference>
<dbReference type="CDD" id="cd07591">
    <property type="entry name" value="BAR_Rvs161p"/>
    <property type="match status" value="1"/>
</dbReference>
<reference evidence="6 7" key="1">
    <citation type="journal article" date="2007" name="Nat. Biotechnol.">
        <title>Genome sequence of the lignocellulose-bioconverting and xylose-fermenting yeast Pichia stipitis.</title>
        <authorList>
            <person name="Jeffries T.W."/>
            <person name="Grigoriev I.V."/>
            <person name="Grimwood J."/>
            <person name="Laplaza J.M."/>
            <person name="Aerts A."/>
            <person name="Salamov A."/>
            <person name="Schmutz J."/>
            <person name="Lindquist E."/>
            <person name="Dehal P."/>
            <person name="Shapiro H."/>
            <person name="Jin Y.S."/>
            <person name="Passoth V."/>
            <person name="Richardson P.M."/>
        </authorList>
    </citation>
    <scope>NUCLEOTIDE SEQUENCE [LARGE SCALE GENOMIC DNA]</scope>
    <source>
        <strain evidence="7">ATCC 58785 / CBS 6054 / NBRC 10063 / NRRL Y-11545</strain>
    </source>
</reference>
<dbReference type="OrthoDB" id="446293at2759"/>
<dbReference type="SMART" id="SM00721">
    <property type="entry name" value="BAR"/>
    <property type="match status" value="1"/>
</dbReference>
<dbReference type="Pfam" id="PF03114">
    <property type="entry name" value="BAR"/>
    <property type="match status" value="1"/>
</dbReference>
<organism evidence="6 7">
    <name type="scientific">Scheffersomyces stipitis (strain ATCC 58785 / CBS 6054 / NBRC 10063 / NRRL Y-11545)</name>
    <name type="common">Yeast</name>
    <name type="synonym">Pichia stipitis</name>
    <dbReference type="NCBI Taxonomy" id="322104"/>
    <lineage>
        <taxon>Eukaryota</taxon>
        <taxon>Fungi</taxon>
        <taxon>Dikarya</taxon>
        <taxon>Ascomycota</taxon>
        <taxon>Saccharomycotina</taxon>
        <taxon>Pichiomycetes</taxon>
        <taxon>Debaryomycetaceae</taxon>
        <taxon>Scheffersomyces</taxon>
    </lineage>
</organism>
<dbReference type="GO" id="GO:0030479">
    <property type="term" value="C:actin cortical patch"/>
    <property type="evidence" value="ECO:0007669"/>
    <property type="project" value="TreeGrafter"/>
</dbReference>
<dbReference type="GO" id="GO:0006897">
    <property type="term" value="P:endocytosis"/>
    <property type="evidence" value="ECO:0007669"/>
    <property type="project" value="InterPro"/>
</dbReference>
<proteinExistence type="predicted"/>
<dbReference type="PANTHER" id="PTHR47174">
    <property type="entry name" value="BRIDGING INTEGRATOR 3"/>
    <property type="match status" value="1"/>
</dbReference>
<dbReference type="RefSeq" id="XP_001387176.2">
    <property type="nucleotide sequence ID" value="XM_001387139.1"/>
</dbReference>
<dbReference type="GO" id="GO:0031097">
    <property type="term" value="C:medial cortex"/>
    <property type="evidence" value="ECO:0007669"/>
    <property type="project" value="TreeGrafter"/>
</dbReference>
<dbReference type="InterPro" id="IPR046982">
    <property type="entry name" value="BIN3/RVS161-like"/>
</dbReference>
<dbReference type="GO" id="GO:0097320">
    <property type="term" value="P:plasma membrane tubulation"/>
    <property type="evidence" value="ECO:0007669"/>
    <property type="project" value="TreeGrafter"/>
</dbReference>
<dbReference type="InterPro" id="IPR027267">
    <property type="entry name" value="AH/BAR_dom_sf"/>
</dbReference>
<dbReference type="OMA" id="AHDLMAP"/>